<evidence type="ECO:0000313" key="2">
    <source>
        <dbReference type="EMBL" id="TFB13304.1"/>
    </source>
</evidence>
<feature type="transmembrane region" description="Helical" evidence="1">
    <location>
        <begin position="7"/>
        <end position="29"/>
    </location>
</feature>
<feature type="transmembrane region" description="Helical" evidence="1">
    <location>
        <begin position="66"/>
        <end position="86"/>
    </location>
</feature>
<sequence length="89" mass="10040">MIENFSFWSICLVIIGLFLAIEPFSPLNLPFITNWYGVLVGAIIYLIGFVLSLIAIVRQEKGVTKYISLASMFFAIYCVVTLFINIGRI</sequence>
<protein>
    <submittedName>
        <fullName evidence="2">Uncharacterized protein</fullName>
    </submittedName>
</protein>
<dbReference type="Proteomes" id="UP000297975">
    <property type="component" value="Unassembled WGS sequence"/>
</dbReference>
<keyword evidence="1" id="KW-0472">Membrane</keyword>
<reference evidence="2 3" key="1">
    <citation type="submission" date="2019-03" db="EMBL/GenBank/DDBJ databases">
        <authorList>
            <person name="He R.-H."/>
        </authorList>
    </citation>
    <scope>NUCLEOTIDE SEQUENCE [LARGE SCALE GENOMIC DNA]</scope>
    <source>
        <strain evidence="3">SH 714</strain>
    </source>
</reference>
<keyword evidence="1" id="KW-0812">Transmembrane</keyword>
<dbReference type="RefSeq" id="WP_134341558.1">
    <property type="nucleotide sequence ID" value="NZ_SOPW01000027.1"/>
</dbReference>
<name>A0A4Y8IBR8_9BACI</name>
<comment type="caution">
    <text evidence="2">The sequence shown here is derived from an EMBL/GenBank/DDBJ whole genome shotgun (WGS) entry which is preliminary data.</text>
</comment>
<proteinExistence type="predicted"/>
<feature type="transmembrane region" description="Helical" evidence="1">
    <location>
        <begin position="35"/>
        <end position="57"/>
    </location>
</feature>
<evidence type="ECO:0000256" key="1">
    <source>
        <dbReference type="SAM" id="Phobius"/>
    </source>
</evidence>
<organism evidence="2 3">
    <name type="scientific">Filobacillus milosensis</name>
    <dbReference type="NCBI Taxonomy" id="94137"/>
    <lineage>
        <taxon>Bacteria</taxon>
        <taxon>Bacillati</taxon>
        <taxon>Bacillota</taxon>
        <taxon>Bacilli</taxon>
        <taxon>Bacillales</taxon>
        <taxon>Bacillaceae</taxon>
        <taxon>Filobacillus</taxon>
    </lineage>
</organism>
<dbReference type="AlphaFoldDB" id="A0A4Y8IBR8"/>
<accession>A0A4Y8IBR8</accession>
<keyword evidence="1" id="KW-1133">Transmembrane helix</keyword>
<keyword evidence="3" id="KW-1185">Reference proteome</keyword>
<dbReference type="EMBL" id="SOPW01000027">
    <property type="protein sequence ID" value="TFB13304.1"/>
    <property type="molecule type" value="Genomic_DNA"/>
</dbReference>
<gene>
    <name evidence="2" type="ORF">E3U55_16370</name>
</gene>
<evidence type="ECO:0000313" key="3">
    <source>
        <dbReference type="Proteomes" id="UP000297975"/>
    </source>
</evidence>